<dbReference type="PROSITE" id="PS50206">
    <property type="entry name" value="RHODANESE_3"/>
    <property type="match status" value="2"/>
</dbReference>
<reference evidence="6 7" key="1">
    <citation type="journal article" date="2016" name="Front. Microbiol.">
        <title>Genomic Resource of Rice Seed Associated Bacteria.</title>
        <authorList>
            <person name="Midha S."/>
            <person name="Bansal K."/>
            <person name="Sharma S."/>
            <person name="Kumar N."/>
            <person name="Patil P.P."/>
            <person name="Chaudhry V."/>
            <person name="Patil P.B."/>
        </authorList>
    </citation>
    <scope>NUCLEOTIDE SEQUENCE [LARGE SCALE GENOMIC DNA]</scope>
    <source>
        <strain evidence="6 7">NS226</strain>
    </source>
</reference>
<dbReference type="InterPro" id="IPR045078">
    <property type="entry name" value="TST/MPST-like"/>
</dbReference>
<feature type="domain" description="Rhodanese" evidence="5">
    <location>
        <begin position="18"/>
        <end position="135"/>
    </location>
</feature>
<dbReference type="Gene3D" id="3.40.250.10">
    <property type="entry name" value="Rhodanese-like domain"/>
    <property type="match status" value="2"/>
</dbReference>
<sequence>MSDNPFLISASELERHIGRDGLSIVDASWYLPAQKRLARPEFEAGHIPGAVFFDQDEIADTSSPLPHTLPDEAFVAEAVGALGIRETDTIVVYDGLGFFSAPRVWWLLRTFGARDVRLLDGGLPAWTKAGYRLETGPASPRPASFQAKLDTNAVVFLDEMKRIVDSGAHQIADARSPERFRAEAPEPRQGVRGGHMPGARSVPIGTLTDAGRLKSPDELRVVFSAAGIDPSQPVVTSCGSGVTAAAINFALASLHNHTVRLYDGSWTEWGSRDDTPVETGPAR</sequence>
<dbReference type="PROSITE" id="PS00380">
    <property type="entry name" value="RHODANESE_1"/>
    <property type="match status" value="1"/>
</dbReference>
<dbReference type="EMBL" id="LDPZ01000004">
    <property type="protein sequence ID" value="KTQ98268.1"/>
    <property type="molecule type" value="Genomic_DNA"/>
</dbReference>
<keyword evidence="1 3" id="KW-0808">Transferase</keyword>
<feature type="compositionally biased region" description="Basic and acidic residues" evidence="4">
    <location>
        <begin position="175"/>
        <end position="186"/>
    </location>
</feature>
<accession>A0A175RDE7</accession>
<evidence type="ECO:0000313" key="7">
    <source>
        <dbReference type="Proteomes" id="UP000078272"/>
    </source>
</evidence>
<dbReference type="SMART" id="SM00450">
    <property type="entry name" value="RHOD"/>
    <property type="match status" value="2"/>
</dbReference>
<dbReference type="AlphaFoldDB" id="A0A175RDE7"/>
<dbReference type="PANTHER" id="PTHR11364:SF27">
    <property type="entry name" value="SULFURTRANSFERASE"/>
    <property type="match status" value="1"/>
</dbReference>
<protein>
    <recommendedName>
        <fullName evidence="3">Sulfurtransferase</fullName>
    </recommendedName>
</protein>
<dbReference type="RefSeq" id="WP_058633497.1">
    <property type="nucleotide sequence ID" value="NZ_LDPZ01000004.1"/>
</dbReference>
<dbReference type="Proteomes" id="UP000078272">
    <property type="component" value="Unassembled WGS sequence"/>
</dbReference>
<feature type="region of interest" description="Disordered" evidence="4">
    <location>
        <begin position="174"/>
        <end position="211"/>
    </location>
</feature>
<evidence type="ECO:0000256" key="1">
    <source>
        <dbReference type="ARBA" id="ARBA00022679"/>
    </source>
</evidence>
<keyword evidence="2" id="KW-0677">Repeat</keyword>
<evidence type="ECO:0000256" key="2">
    <source>
        <dbReference type="ARBA" id="ARBA00022737"/>
    </source>
</evidence>
<organism evidence="6 7">
    <name type="scientific">Aureimonas ureilytica</name>
    <dbReference type="NCBI Taxonomy" id="401562"/>
    <lineage>
        <taxon>Bacteria</taxon>
        <taxon>Pseudomonadati</taxon>
        <taxon>Pseudomonadota</taxon>
        <taxon>Alphaproteobacteria</taxon>
        <taxon>Hyphomicrobiales</taxon>
        <taxon>Aurantimonadaceae</taxon>
        <taxon>Aureimonas</taxon>
    </lineage>
</organism>
<evidence type="ECO:0000313" key="6">
    <source>
        <dbReference type="EMBL" id="KTQ98268.1"/>
    </source>
</evidence>
<dbReference type="OrthoDB" id="9781034at2"/>
<evidence type="ECO:0000256" key="4">
    <source>
        <dbReference type="SAM" id="MobiDB-lite"/>
    </source>
</evidence>
<evidence type="ECO:0000256" key="3">
    <source>
        <dbReference type="RuleBase" id="RU000507"/>
    </source>
</evidence>
<dbReference type="PROSITE" id="PS00683">
    <property type="entry name" value="RHODANESE_2"/>
    <property type="match status" value="1"/>
</dbReference>
<dbReference type="CDD" id="cd01449">
    <property type="entry name" value="TST_Repeat_2"/>
    <property type="match status" value="1"/>
</dbReference>
<comment type="caution">
    <text evidence="6">The sequence shown here is derived from an EMBL/GenBank/DDBJ whole genome shotgun (WGS) entry which is preliminary data.</text>
</comment>
<evidence type="ECO:0000259" key="5">
    <source>
        <dbReference type="PROSITE" id="PS50206"/>
    </source>
</evidence>
<dbReference type="CDD" id="cd01448">
    <property type="entry name" value="TST_Repeat_1"/>
    <property type="match status" value="1"/>
</dbReference>
<dbReference type="FunFam" id="3.40.250.10:FF:000001">
    <property type="entry name" value="Sulfurtransferase"/>
    <property type="match status" value="1"/>
</dbReference>
<dbReference type="NCBIfam" id="NF008557">
    <property type="entry name" value="PRK11493.1"/>
    <property type="match status" value="1"/>
</dbReference>
<name>A0A175RDE7_9HYPH</name>
<dbReference type="InterPro" id="IPR001763">
    <property type="entry name" value="Rhodanese-like_dom"/>
</dbReference>
<dbReference type="Pfam" id="PF00581">
    <property type="entry name" value="Rhodanese"/>
    <property type="match status" value="2"/>
</dbReference>
<dbReference type="PATRIC" id="fig|401562.3.peg.3215"/>
<proteinExistence type="predicted"/>
<dbReference type="STRING" id="401562.NS365_21620"/>
<dbReference type="InterPro" id="IPR036873">
    <property type="entry name" value="Rhodanese-like_dom_sf"/>
</dbReference>
<dbReference type="SUPFAM" id="SSF52821">
    <property type="entry name" value="Rhodanese/Cell cycle control phosphatase"/>
    <property type="match status" value="2"/>
</dbReference>
<gene>
    <name evidence="6" type="primary">sseA</name>
    <name evidence="6" type="ORF">NS226_01660</name>
</gene>
<dbReference type="PANTHER" id="PTHR11364">
    <property type="entry name" value="THIOSULFATE SULFERTANSFERASE"/>
    <property type="match status" value="1"/>
</dbReference>
<dbReference type="GO" id="GO:0004792">
    <property type="term" value="F:thiosulfate-cyanide sulfurtransferase activity"/>
    <property type="evidence" value="ECO:0007669"/>
    <property type="project" value="InterPro"/>
</dbReference>
<feature type="domain" description="Rhodanese" evidence="5">
    <location>
        <begin position="165"/>
        <end position="278"/>
    </location>
</feature>
<keyword evidence="6" id="KW-0670">Pyruvate</keyword>
<dbReference type="InterPro" id="IPR001307">
    <property type="entry name" value="Thiosulphate_STrfase_CS"/>
</dbReference>